<keyword evidence="2" id="KW-0732">Signal</keyword>
<dbReference type="InterPro" id="IPR002656">
    <property type="entry name" value="Acyl_transf_3_dom"/>
</dbReference>
<feature type="chain" id="PRO_5032627904" description="Acyltransferase 3 domain-containing protein" evidence="2">
    <location>
        <begin position="22"/>
        <end position="510"/>
    </location>
</feature>
<feature type="transmembrane region" description="Helical" evidence="1">
    <location>
        <begin position="333"/>
        <end position="354"/>
    </location>
</feature>
<keyword evidence="1" id="KW-1133">Transmembrane helix</keyword>
<feature type="transmembrane region" description="Helical" evidence="1">
    <location>
        <begin position="374"/>
        <end position="393"/>
    </location>
</feature>
<feature type="transmembrane region" description="Helical" evidence="1">
    <location>
        <begin position="303"/>
        <end position="321"/>
    </location>
</feature>
<feature type="transmembrane region" description="Helical" evidence="1">
    <location>
        <begin position="436"/>
        <end position="455"/>
    </location>
</feature>
<evidence type="ECO:0000256" key="2">
    <source>
        <dbReference type="SAM" id="SignalP"/>
    </source>
</evidence>
<dbReference type="GO" id="GO:0016747">
    <property type="term" value="F:acyltransferase activity, transferring groups other than amino-acyl groups"/>
    <property type="evidence" value="ECO:0007669"/>
    <property type="project" value="InterPro"/>
</dbReference>
<dbReference type="Pfam" id="PF01757">
    <property type="entry name" value="Acyl_transf_3"/>
    <property type="match status" value="1"/>
</dbReference>
<evidence type="ECO:0000256" key="1">
    <source>
        <dbReference type="SAM" id="Phobius"/>
    </source>
</evidence>
<feature type="transmembrane region" description="Helical" evidence="1">
    <location>
        <begin position="172"/>
        <end position="197"/>
    </location>
</feature>
<feature type="signal peptide" evidence="2">
    <location>
        <begin position="1"/>
        <end position="21"/>
    </location>
</feature>
<proteinExistence type="predicted"/>
<sequence length="510" mass="54990">MWAPSASWSIVLLLLLPSAHAQGCPTSSTGAQSLVQTKKLTSLTSADDSRANISIPEVLGPWTTAQALEASGSWAALAGMDLCWLQNFTTSTTFTLCVMLLGVAMFATACCGLAWSSAKSPETRGADDAQDPPGAICKGKSPPLANVPARLDALDGLRVLFTMQIILGHRSYLGAILPWWFGSADAVTYFFMLSGFIQTLSDSRKKVLYGPRDALAFMARRLGRLGPAYQAALLLDVAWWTGDHPVVVGLLTSLGLQSFFPIRSCGLHGFLSWQANSPAWFVSSLLIPSLCHPWIYRKLPRGGIMKLSCVLAILVVCDVGINYYDILGLSTSYWFSIFNFGPACCLTYLVGMMAAKLAVQLCEATESVVSIRGWMFDASFLLTVGLAVATHRVQTFPGDPGSGKHGLVCVIGFCWVLISATLVASRPACVSPLGGMLGASPLVAAADYCYGAYIYQNIFSIFDPMPKESLARFVLGVCCPWLAAILSKHLLEDPLNARLGKLMRQWTQER</sequence>
<keyword evidence="1" id="KW-0472">Membrane</keyword>
<evidence type="ECO:0000313" key="4">
    <source>
        <dbReference type="EMBL" id="CAE8743182.1"/>
    </source>
</evidence>
<feature type="transmembrane region" description="Helical" evidence="1">
    <location>
        <begin position="405"/>
        <end position="424"/>
    </location>
</feature>
<evidence type="ECO:0000313" key="5">
    <source>
        <dbReference type="Proteomes" id="UP000626109"/>
    </source>
</evidence>
<comment type="caution">
    <text evidence="4">The sequence shown here is derived from an EMBL/GenBank/DDBJ whole genome shotgun (WGS) entry which is preliminary data.</text>
</comment>
<feature type="transmembrane region" description="Helical" evidence="1">
    <location>
        <begin position="93"/>
        <end position="115"/>
    </location>
</feature>
<protein>
    <recommendedName>
        <fullName evidence="3">Acyltransferase 3 domain-containing protein</fullName>
    </recommendedName>
</protein>
<organism evidence="4 5">
    <name type="scientific">Polarella glacialis</name>
    <name type="common">Dinoflagellate</name>
    <dbReference type="NCBI Taxonomy" id="89957"/>
    <lineage>
        <taxon>Eukaryota</taxon>
        <taxon>Sar</taxon>
        <taxon>Alveolata</taxon>
        <taxon>Dinophyceae</taxon>
        <taxon>Suessiales</taxon>
        <taxon>Suessiaceae</taxon>
        <taxon>Polarella</taxon>
    </lineage>
</organism>
<accession>A0A813LTP7</accession>
<feature type="transmembrane region" description="Helical" evidence="1">
    <location>
        <begin position="470"/>
        <end position="491"/>
    </location>
</feature>
<evidence type="ECO:0000259" key="3">
    <source>
        <dbReference type="Pfam" id="PF01757"/>
    </source>
</evidence>
<name>A0A813LTP7_POLGL</name>
<feature type="domain" description="Acyltransferase 3" evidence="3">
    <location>
        <begin position="152"/>
        <end position="459"/>
    </location>
</feature>
<gene>
    <name evidence="4" type="ORF">PGLA2088_LOCUS51277</name>
</gene>
<keyword evidence="1" id="KW-0812">Transmembrane</keyword>
<reference evidence="4" key="1">
    <citation type="submission" date="2021-02" db="EMBL/GenBank/DDBJ databases">
        <authorList>
            <person name="Dougan E. K."/>
            <person name="Rhodes N."/>
            <person name="Thang M."/>
            <person name="Chan C."/>
        </authorList>
    </citation>
    <scope>NUCLEOTIDE SEQUENCE</scope>
</reference>
<dbReference type="EMBL" id="CAJNNW010037606">
    <property type="protein sequence ID" value="CAE8743182.1"/>
    <property type="molecule type" value="Genomic_DNA"/>
</dbReference>
<dbReference type="AlphaFoldDB" id="A0A813LTP7"/>
<dbReference type="Proteomes" id="UP000626109">
    <property type="component" value="Unassembled WGS sequence"/>
</dbReference>